<dbReference type="InterPro" id="IPR041633">
    <property type="entry name" value="Polbeta"/>
</dbReference>
<dbReference type="InterPro" id="IPR043519">
    <property type="entry name" value="NT_sf"/>
</dbReference>
<comment type="caution">
    <text evidence="9">The sequence shown here is derived from an EMBL/GenBank/DDBJ whole genome shotgun (WGS) entry which is preliminary data.</text>
</comment>
<keyword evidence="5" id="KW-0547">Nucleotide-binding</keyword>
<feature type="domain" description="Polymerase beta nucleotidyltransferase" evidence="8">
    <location>
        <begin position="6"/>
        <end position="89"/>
    </location>
</feature>
<gene>
    <name evidence="9" type="ORF">COY87_03950</name>
</gene>
<dbReference type="PANTHER" id="PTHR33571:SF14">
    <property type="entry name" value="PROTEIN ADENYLYLTRANSFERASE MJ0435-RELATED"/>
    <property type="match status" value="1"/>
</dbReference>
<accession>A0A2M7QHR3</accession>
<name>A0A2M7QHR3_9BACT</name>
<evidence type="ECO:0000256" key="2">
    <source>
        <dbReference type="ARBA" id="ARBA00022679"/>
    </source>
</evidence>
<dbReference type="PANTHER" id="PTHR33571">
    <property type="entry name" value="SSL8005 PROTEIN"/>
    <property type="match status" value="1"/>
</dbReference>
<keyword evidence="3" id="KW-0548">Nucleotidyltransferase</keyword>
<keyword evidence="2" id="KW-0808">Transferase</keyword>
<evidence type="ECO:0000256" key="1">
    <source>
        <dbReference type="ARBA" id="ARBA00001946"/>
    </source>
</evidence>
<keyword evidence="6" id="KW-0067">ATP-binding</keyword>
<dbReference type="Gene3D" id="3.30.460.10">
    <property type="entry name" value="Beta Polymerase, domain 2"/>
    <property type="match status" value="1"/>
</dbReference>
<evidence type="ECO:0000256" key="3">
    <source>
        <dbReference type="ARBA" id="ARBA00022695"/>
    </source>
</evidence>
<protein>
    <recommendedName>
        <fullName evidence="8">Polymerase beta nucleotidyltransferase domain-containing protein</fullName>
    </recommendedName>
</protein>
<evidence type="ECO:0000256" key="6">
    <source>
        <dbReference type="ARBA" id="ARBA00022840"/>
    </source>
</evidence>
<dbReference type="GO" id="GO:0016779">
    <property type="term" value="F:nucleotidyltransferase activity"/>
    <property type="evidence" value="ECO:0007669"/>
    <property type="project" value="UniProtKB-KW"/>
</dbReference>
<dbReference type="SUPFAM" id="SSF81301">
    <property type="entry name" value="Nucleotidyltransferase"/>
    <property type="match status" value="1"/>
</dbReference>
<proteinExistence type="predicted"/>
<keyword evidence="7" id="KW-0460">Magnesium</keyword>
<dbReference type="CDD" id="cd05403">
    <property type="entry name" value="NT_KNTase_like"/>
    <property type="match status" value="1"/>
</dbReference>
<sequence length="90" mass="10184">MNQLSNTIVSILQKYHIKKAAFFGSYARGDFDEKSDIDILFQPPDDMGIGVVSLKRDLESALEKKVDLVSYNGISKYLKEYILGNQKPLL</sequence>
<evidence type="ECO:0000313" key="9">
    <source>
        <dbReference type="EMBL" id="PIY71859.1"/>
    </source>
</evidence>
<organism evidence="9 10">
    <name type="scientific">Candidatus Roizmanbacteria bacterium CG_4_10_14_0_8_um_filter_33_9</name>
    <dbReference type="NCBI Taxonomy" id="1974826"/>
    <lineage>
        <taxon>Bacteria</taxon>
        <taxon>Candidatus Roizmaniibacteriota</taxon>
    </lineage>
</organism>
<dbReference type="GO" id="GO:0046872">
    <property type="term" value="F:metal ion binding"/>
    <property type="evidence" value="ECO:0007669"/>
    <property type="project" value="UniProtKB-KW"/>
</dbReference>
<reference evidence="10" key="1">
    <citation type="submission" date="2017-09" db="EMBL/GenBank/DDBJ databases">
        <title>Depth-based differentiation of microbial function through sediment-hosted aquifers and enrichment of novel symbionts in the deep terrestrial subsurface.</title>
        <authorList>
            <person name="Probst A.J."/>
            <person name="Ladd B."/>
            <person name="Jarett J.K."/>
            <person name="Geller-Mcgrath D.E."/>
            <person name="Sieber C.M.K."/>
            <person name="Emerson J.B."/>
            <person name="Anantharaman K."/>
            <person name="Thomas B.C."/>
            <person name="Malmstrom R."/>
            <person name="Stieglmeier M."/>
            <person name="Klingl A."/>
            <person name="Woyke T."/>
            <person name="Ryan C.M."/>
            <person name="Banfield J.F."/>
        </authorList>
    </citation>
    <scope>NUCLEOTIDE SEQUENCE [LARGE SCALE GENOMIC DNA]</scope>
</reference>
<evidence type="ECO:0000256" key="7">
    <source>
        <dbReference type="ARBA" id="ARBA00022842"/>
    </source>
</evidence>
<comment type="cofactor">
    <cofactor evidence="1">
        <name>Mg(2+)</name>
        <dbReference type="ChEBI" id="CHEBI:18420"/>
    </cofactor>
</comment>
<dbReference type="Proteomes" id="UP000229401">
    <property type="component" value="Unassembled WGS sequence"/>
</dbReference>
<keyword evidence="4" id="KW-0479">Metal-binding</keyword>
<dbReference type="Pfam" id="PF18765">
    <property type="entry name" value="Polbeta"/>
    <property type="match status" value="1"/>
</dbReference>
<dbReference type="AlphaFoldDB" id="A0A2M7QHR3"/>
<dbReference type="GO" id="GO:0005524">
    <property type="term" value="F:ATP binding"/>
    <property type="evidence" value="ECO:0007669"/>
    <property type="project" value="UniProtKB-KW"/>
</dbReference>
<dbReference type="InterPro" id="IPR052038">
    <property type="entry name" value="Type-VII_TA_antitoxin"/>
</dbReference>
<dbReference type="EMBL" id="PFLI01000133">
    <property type="protein sequence ID" value="PIY71859.1"/>
    <property type="molecule type" value="Genomic_DNA"/>
</dbReference>
<evidence type="ECO:0000313" key="10">
    <source>
        <dbReference type="Proteomes" id="UP000229401"/>
    </source>
</evidence>
<evidence type="ECO:0000259" key="8">
    <source>
        <dbReference type="Pfam" id="PF18765"/>
    </source>
</evidence>
<evidence type="ECO:0000256" key="5">
    <source>
        <dbReference type="ARBA" id="ARBA00022741"/>
    </source>
</evidence>
<evidence type="ECO:0000256" key="4">
    <source>
        <dbReference type="ARBA" id="ARBA00022723"/>
    </source>
</evidence>